<dbReference type="RefSeq" id="WP_179822431.1">
    <property type="nucleotide sequence ID" value="NZ_JACCFS010000001.1"/>
</dbReference>
<gene>
    <name evidence="6" type="ORF">HNR10_001870</name>
</gene>
<evidence type="ECO:0000256" key="1">
    <source>
        <dbReference type="ARBA" id="ARBA00005417"/>
    </source>
</evidence>
<proteinExistence type="inferred from homology"/>
<evidence type="ECO:0000256" key="3">
    <source>
        <dbReference type="ARBA" id="ARBA00022741"/>
    </source>
</evidence>
<comment type="similarity">
    <text evidence="1">Belongs to the ABC transporter superfamily.</text>
</comment>
<dbReference type="AlphaFoldDB" id="A0A7Z0EL03"/>
<accession>A0A7Z0EL03</accession>
<comment type="caution">
    <text evidence="6">The sequence shown here is derived from an EMBL/GenBank/DDBJ whole genome shotgun (WGS) entry which is preliminary data.</text>
</comment>
<keyword evidence="4 6" id="KW-0067">ATP-binding</keyword>
<dbReference type="EMBL" id="JACCFS010000001">
    <property type="protein sequence ID" value="NYJ33989.1"/>
    <property type="molecule type" value="Genomic_DNA"/>
</dbReference>
<organism evidence="6 7">
    <name type="scientific">Nocardiopsis aegyptia</name>
    <dbReference type="NCBI Taxonomy" id="220378"/>
    <lineage>
        <taxon>Bacteria</taxon>
        <taxon>Bacillati</taxon>
        <taxon>Actinomycetota</taxon>
        <taxon>Actinomycetes</taxon>
        <taxon>Streptosporangiales</taxon>
        <taxon>Nocardiopsidaceae</taxon>
        <taxon>Nocardiopsis</taxon>
    </lineage>
</organism>
<dbReference type="Pfam" id="PF00005">
    <property type="entry name" value="ABC_tran"/>
    <property type="match status" value="1"/>
</dbReference>
<sequence>MIDIRGLTKRYGRHTAVDGLGFTAEPGRVTGFLGPNGAGKSTTLRVLLGLDRPDRGRALIEGRPYSELRRPASVVGAQLDVGGAHRARTARAHLAWIARANGLPRARVDEVLERVGLERAARTRVRAFSLGMGQRLNLAAALLGDPRVVVLDEPVNGLDPEGIRWMRSLVRGLADEGRTVLLSSHLMDEMARIADHLVVIDRGVLVAEGAPAELTGGHPSLEDAFFALTTPTGGA</sequence>
<dbReference type="GO" id="GO:0005524">
    <property type="term" value="F:ATP binding"/>
    <property type="evidence" value="ECO:0007669"/>
    <property type="project" value="UniProtKB-KW"/>
</dbReference>
<dbReference type="PANTHER" id="PTHR43335:SF4">
    <property type="entry name" value="ABC TRANSPORTER, ATP-BINDING PROTEIN"/>
    <property type="match status" value="1"/>
</dbReference>
<dbReference type="Proteomes" id="UP000572051">
    <property type="component" value="Unassembled WGS sequence"/>
</dbReference>
<dbReference type="Gene3D" id="3.40.50.300">
    <property type="entry name" value="P-loop containing nucleotide triphosphate hydrolases"/>
    <property type="match status" value="1"/>
</dbReference>
<keyword evidence="2" id="KW-0813">Transport</keyword>
<dbReference type="SUPFAM" id="SSF52540">
    <property type="entry name" value="P-loop containing nucleoside triphosphate hydrolases"/>
    <property type="match status" value="1"/>
</dbReference>
<keyword evidence="3" id="KW-0547">Nucleotide-binding</keyword>
<evidence type="ECO:0000259" key="5">
    <source>
        <dbReference type="PROSITE" id="PS50893"/>
    </source>
</evidence>
<dbReference type="InterPro" id="IPR003593">
    <property type="entry name" value="AAA+_ATPase"/>
</dbReference>
<dbReference type="InterPro" id="IPR003439">
    <property type="entry name" value="ABC_transporter-like_ATP-bd"/>
</dbReference>
<dbReference type="PROSITE" id="PS50893">
    <property type="entry name" value="ABC_TRANSPORTER_2"/>
    <property type="match status" value="1"/>
</dbReference>
<feature type="domain" description="ABC transporter" evidence="5">
    <location>
        <begin position="2"/>
        <end position="227"/>
    </location>
</feature>
<evidence type="ECO:0000256" key="2">
    <source>
        <dbReference type="ARBA" id="ARBA00022448"/>
    </source>
</evidence>
<dbReference type="InterPro" id="IPR027417">
    <property type="entry name" value="P-loop_NTPase"/>
</dbReference>
<evidence type="ECO:0000256" key="4">
    <source>
        <dbReference type="ARBA" id="ARBA00022840"/>
    </source>
</evidence>
<evidence type="ECO:0000313" key="7">
    <source>
        <dbReference type="Proteomes" id="UP000572051"/>
    </source>
</evidence>
<dbReference type="SMART" id="SM00382">
    <property type="entry name" value="AAA"/>
    <property type="match status" value="1"/>
</dbReference>
<reference evidence="6 7" key="1">
    <citation type="submission" date="2020-07" db="EMBL/GenBank/DDBJ databases">
        <title>Sequencing the genomes of 1000 actinobacteria strains.</title>
        <authorList>
            <person name="Klenk H.-P."/>
        </authorList>
    </citation>
    <scope>NUCLEOTIDE SEQUENCE [LARGE SCALE GENOMIC DNA]</scope>
    <source>
        <strain evidence="6 7">DSM 44442</strain>
    </source>
</reference>
<name>A0A7Z0EL03_9ACTN</name>
<keyword evidence="7" id="KW-1185">Reference proteome</keyword>
<evidence type="ECO:0000313" key="6">
    <source>
        <dbReference type="EMBL" id="NYJ33989.1"/>
    </source>
</evidence>
<protein>
    <submittedName>
        <fullName evidence="6">ABC-2 type transport system ATP-binding protein</fullName>
    </submittedName>
</protein>
<dbReference type="PANTHER" id="PTHR43335">
    <property type="entry name" value="ABC TRANSPORTER, ATP-BINDING PROTEIN"/>
    <property type="match status" value="1"/>
</dbReference>
<dbReference type="GO" id="GO:0016887">
    <property type="term" value="F:ATP hydrolysis activity"/>
    <property type="evidence" value="ECO:0007669"/>
    <property type="project" value="InterPro"/>
</dbReference>